<evidence type="ECO:0000313" key="3">
    <source>
        <dbReference type="Proteomes" id="UP000601435"/>
    </source>
</evidence>
<dbReference type="EMBL" id="CAJNJA010013585">
    <property type="protein sequence ID" value="CAE7324647.1"/>
    <property type="molecule type" value="Genomic_DNA"/>
</dbReference>
<feature type="compositionally biased region" description="Basic and acidic residues" evidence="1">
    <location>
        <begin position="1"/>
        <end position="15"/>
    </location>
</feature>
<feature type="region of interest" description="Disordered" evidence="1">
    <location>
        <begin position="1032"/>
        <end position="1052"/>
    </location>
</feature>
<dbReference type="OrthoDB" id="3266428at2759"/>
<evidence type="ECO:0000256" key="1">
    <source>
        <dbReference type="SAM" id="MobiDB-lite"/>
    </source>
</evidence>
<proteinExistence type="predicted"/>
<sequence length="1397" mass="153442">MTANCEDSKEKEAKAKTSIVSHSLAVQERKDSRGLTLEEQKGIKLLNGAPPQGGPADPDAVGLETCLAAVYCTGESPQEGLDIFKYLLQFRSVRKRRDRSISQPCRLVSWRPATPTDPFGKKPEGWIYQQLREAKSTWEQEANGSEYVRSLIPENALLSPPVYRDDVPAAKPHPKRVTTAQLADQLGSISQLLPTITSQLKDISEKQRALEAKVESRPAEPALAPHRKLFVFPTAKAGIGASGAGALASQVGPPPVTRPPKATAPVLAEDGPLQDALELGDPTAGGLGEGLATAALTQQTQALIQLVAHLIQSSDGGADFGGSQGAPGLSSKGSAKRERLLAELAERNGSFMLAVAQRGFRRVHLGQYLERYGGYGAERELGLTMHMTTQIADVLLFGETDALDLLALMMTCLEQVCQDGGKWEVGLRAWAPLCPAPWATTALSFACTTFWRHVLIPRFFACMTFWRHFIIPQLAQLRLDEPALGLVTPPRRLLLGEVSDSLTALGFSSDKYGPSFPGLLKLSGRANWDPSDYLDDLFYLPFRVPDLSRESAVKVYDLARRWDSFGLLRLACSGPSPRQEFSISVTDPTSTTNWRRGEPSKKLFACFSAVLQGDALGVEVTVRGAILFHMEPPRSVADELIVAATLSGNRAEPHQQRDHFASLELYLKGLVAEAPPSLPLPLPPALGTSVEYDPSSVRVFEWAAFLVEAWQDLCKKREVQVDQLSLGSPGGGTLFLSVGFPPFELLSQSWRRDLLVQPPEPGLGEAVWLEAAAAFDFSLCLRSQALASCRLDTEGLETPLVNDLALSSKWTTLRVWNWPGSVHINILECSCVYRLPVAQVLRRIFAVGLAFGLYPSAEIPDPLPGRLGHLVGYGALLPLTRIVPSRRWASNWLRLFFGLTGYRPLGAGEAYRYQGRSFRAFVPCPLSFCSFGLVPSYLDFVWPPRPSSPPLVDFDSSLGFPGEGPQADRNGFPRPFRPPLVDFDSSLGFPGEGPLYQSKCAFPLRFFVLLCLQGVQGPVPLAASHGLLLPRSARDRQRQERRGTGDLPAGRPVETVTQKNREALWASFCEWLATAGIERGLFETVEGQQDIDGINAILGRYGRELYRAGRPYAHYSETLNAFSSRVPKLRRLLQPAWDVAFAWRREEPSLHHAAMPWQVLVSLVATALLWGWVKVAGALALAWGGLLRIGEVPGALRSDLLLFSAARHQAVRVDQPNLLAVLELVYQKVPSGCKLWPFSGQTLRSRFQQLCSALQLPIGRSPGKNGLELSSLRAGGATWLMNTVEDSEFVRRRGRWLSHRIMEIYIQEVTSLQFLPTLPAPAREKVFLALETFPVILDRVVFFASVGILPTVWYKLLAADSFTMTDGRTAGGRLRNAVAAQHGRHVNFPFARQKGKE</sequence>
<feature type="compositionally biased region" description="Basic and acidic residues" evidence="1">
    <location>
        <begin position="1032"/>
        <end position="1044"/>
    </location>
</feature>
<feature type="region of interest" description="Disordered" evidence="1">
    <location>
        <begin position="1"/>
        <end position="20"/>
    </location>
</feature>
<accession>A0A812P1E1</accession>
<organism evidence="2 3">
    <name type="scientific">Symbiodinium necroappetens</name>
    <dbReference type="NCBI Taxonomy" id="1628268"/>
    <lineage>
        <taxon>Eukaryota</taxon>
        <taxon>Sar</taxon>
        <taxon>Alveolata</taxon>
        <taxon>Dinophyceae</taxon>
        <taxon>Suessiales</taxon>
        <taxon>Symbiodiniaceae</taxon>
        <taxon>Symbiodinium</taxon>
    </lineage>
</organism>
<protein>
    <submittedName>
        <fullName evidence="2">Uncharacterized protein</fullName>
    </submittedName>
</protein>
<comment type="caution">
    <text evidence="2">The sequence shown here is derived from an EMBL/GenBank/DDBJ whole genome shotgun (WGS) entry which is preliminary data.</text>
</comment>
<gene>
    <name evidence="2" type="ORF">SNEC2469_LOCUS8174</name>
</gene>
<name>A0A812P1E1_9DINO</name>
<dbReference type="Proteomes" id="UP000601435">
    <property type="component" value="Unassembled WGS sequence"/>
</dbReference>
<evidence type="ECO:0000313" key="2">
    <source>
        <dbReference type="EMBL" id="CAE7324647.1"/>
    </source>
</evidence>
<keyword evidence="3" id="KW-1185">Reference proteome</keyword>
<reference evidence="2" key="1">
    <citation type="submission" date="2021-02" db="EMBL/GenBank/DDBJ databases">
        <authorList>
            <person name="Dougan E. K."/>
            <person name="Rhodes N."/>
            <person name="Thang M."/>
            <person name="Chan C."/>
        </authorList>
    </citation>
    <scope>NUCLEOTIDE SEQUENCE</scope>
</reference>